<dbReference type="AlphaFoldDB" id="A0AAN9SXV6"/>
<dbReference type="EMBL" id="JAYMYS010000001">
    <property type="protein sequence ID" value="KAK7410502.1"/>
    <property type="molecule type" value="Genomic_DNA"/>
</dbReference>
<accession>A0AAN9SXV6</accession>
<proteinExistence type="predicted"/>
<name>A0AAN9SXV6_PSOTE</name>
<evidence type="ECO:0000313" key="2">
    <source>
        <dbReference type="Proteomes" id="UP001386955"/>
    </source>
</evidence>
<organism evidence="1 2">
    <name type="scientific">Psophocarpus tetragonolobus</name>
    <name type="common">Winged bean</name>
    <name type="synonym">Dolichos tetragonolobus</name>
    <dbReference type="NCBI Taxonomy" id="3891"/>
    <lineage>
        <taxon>Eukaryota</taxon>
        <taxon>Viridiplantae</taxon>
        <taxon>Streptophyta</taxon>
        <taxon>Embryophyta</taxon>
        <taxon>Tracheophyta</taxon>
        <taxon>Spermatophyta</taxon>
        <taxon>Magnoliopsida</taxon>
        <taxon>eudicotyledons</taxon>
        <taxon>Gunneridae</taxon>
        <taxon>Pentapetalae</taxon>
        <taxon>rosids</taxon>
        <taxon>fabids</taxon>
        <taxon>Fabales</taxon>
        <taxon>Fabaceae</taxon>
        <taxon>Papilionoideae</taxon>
        <taxon>50 kb inversion clade</taxon>
        <taxon>NPAAA clade</taxon>
        <taxon>indigoferoid/millettioid clade</taxon>
        <taxon>Phaseoleae</taxon>
        <taxon>Psophocarpus</taxon>
    </lineage>
</organism>
<sequence>MCRHKAYIEDRTEYTSICTEMYSSSATGQGGEQMRTREIGNGYIPRMEQGIESGYKPLNAGLATLNNHHILLVLDFECNKCHY</sequence>
<keyword evidence="2" id="KW-1185">Reference proteome</keyword>
<protein>
    <submittedName>
        <fullName evidence="1">Uncharacterized protein</fullName>
    </submittedName>
</protein>
<dbReference type="Proteomes" id="UP001386955">
    <property type="component" value="Unassembled WGS sequence"/>
</dbReference>
<comment type="caution">
    <text evidence="1">The sequence shown here is derived from an EMBL/GenBank/DDBJ whole genome shotgun (WGS) entry which is preliminary data.</text>
</comment>
<reference evidence="1 2" key="1">
    <citation type="submission" date="2024-01" db="EMBL/GenBank/DDBJ databases">
        <title>The genomes of 5 underutilized Papilionoideae crops provide insights into root nodulation and disease resistanc.</title>
        <authorList>
            <person name="Jiang F."/>
        </authorList>
    </citation>
    <scope>NUCLEOTIDE SEQUENCE [LARGE SCALE GENOMIC DNA]</scope>
    <source>
        <strain evidence="1">DUOXIRENSHENG_FW03</strain>
        <tissue evidence="1">Leaves</tissue>
    </source>
</reference>
<evidence type="ECO:0000313" key="1">
    <source>
        <dbReference type="EMBL" id="KAK7410502.1"/>
    </source>
</evidence>
<gene>
    <name evidence="1" type="ORF">VNO78_01324</name>
</gene>